<dbReference type="RefSeq" id="WP_126032344.1">
    <property type="nucleotide sequence ID" value="NZ_QXGI01000005.1"/>
</dbReference>
<evidence type="ECO:0000256" key="6">
    <source>
        <dbReference type="SAM" id="Phobius"/>
    </source>
</evidence>
<dbReference type="InterPro" id="IPR000209">
    <property type="entry name" value="Peptidase_S8/S53_dom"/>
</dbReference>
<feature type="transmembrane region" description="Helical" evidence="6">
    <location>
        <begin position="512"/>
        <end position="535"/>
    </location>
</feature>
<dbReference type="PANTHER" id="PTHR42884">
    <property type="entry name" value="PROPROTEIN CONVERTASE SUBTILISIN/KEXIN-RELATED"/>
    <property type="match status" value="1"/>
</dbReference>
<protein>
    <submittedName>
        <fullName evidence="8">Serine protease</fullName>
    </submittedName>
</protein>
<feature type="region of interest" description="Disordered" evidence="5">
    <location>
        <begin position="467"/>
        <end position="504"/>
    </location>
</feature>
<dbReference type="GO" id="GO:0004252">
    <property type="term" value="F:serine-type endopeptidase activity"/>
    <property type="evidence" value="ECO:0007669"/>
    <property type="project" value="UniProtKB-UniRule"/>
</dbReference>
<evidence type="ECO:0000259" key="7">
    <source>
        <dbReference type="Pfam" id="PF00082"/>
    </source>
</evidence>
<keyword evidence="6" id="KW-1133">Transmembrane helix</keyword>
<dbReference type="Proteomes" id="UP000288052">
    <property type="component" value="Unassembled WGS sequence"/>
</dbReference>
<comment type="similarity">
    <text evidence="4">Belongs to the peptidase S8 family.</text>
</comment>
<evidence type="ECO:0000256" key="3">
    <source>
        <dbReference type="ARBA" id="ARBA00022825"/>
    </source>
</evidence>
<dbReference type="Pfam" id="PF00082">
    <property type="entry name" value="Peptidase_S8"/>
    <property type="match status" value="1"/>
</dbReference>
<evidence type="ECO:0000256" key="5">
    <source>
        <dbReference type="SAM" id="MobiDB-lite"/>
    </source>
</evidence>
<feature type="compositionally biased region" description="Low complexity" evidence="5">
    <location>
        <begin position="493"/>
        <end position="504"/>
    </location>
</feature>
<feature type="active site" description="Charge relay system" evidence="4">
    <location>
        <position position="127"/>
    </location>
</feature>
<keyword evidence="6" id="KW-0812">Transmembrane</keyword>
<keyword evidence="1 4" id="KW-0645">Protease</keyword>
<organism evidence="8 9">
    <name type="scientific">Bifidobacterium castoris</name>
    <dbReference type="NCBI Taxonomy" id="2306972"/>
    <lineage>
        <taxon>Bacteria</taxon>
        <taxon>Bacillati</taxon>
        <taxon>Actinomycetota</taxon>
        <taxon>Actinomycetes</taxon>
        <taxon>Bifidobacteriales</taxon>
        <taxon>Bifidobacteriaceae</taxon>
        <taxon>Bifidobacterium</taxon>
    </lineage>
</organism>
<dbReference type="InterPro" id="IPR036852">
    <property type="entry name" value="Peptidase_S8/S53_dom_sf"/>
</dbReference>
<keyword evidence="3 4" id="KW-0720">Serine protease</keyword>
<dbReference type="PRINTS" id="PR00723">
    <property type="entry name" value="SUBTILISIN"/>
</dbReference>
<dbReference type="GO" id="GO:0016485">
    <property type="term" value="P:protein processing"/>
    <property type="evidence" value="ECO:0007669"/>
    <property type="project" value="TreeGrafter"/>
</dbReference>
<dbReference type="PANTHER" id="PTHR42884:SF14">
    <property type="entry name" value="NEUROENDOCRINE CONVERTASE 1"/>
    <property type="match status" value="1"/>
</dbReference>
<dbReference type="PROSITE" id="PS51892">
    <property type="entry name" value="SUBTILASE"/>
    <property type="match status" value="1"/>
</dbReference>
<evidence type="ECO:0000313" key="8">
    <source>
        <dbReference type="EMBL" id="RSX47164.1"/>
    </source>
</evidence>
<keyword evidence="9" id="KW-1185">Reference proteome</keyword>
<feature type="active site" description="Charge relay system" evidence="4">
    <location>
        <position position="306"/>
    </location>
</feature>
<reference evidence="8 9" key="1">
    <citation type="submission" date="2018-09" db="EMBL/GenBank/DDBJ databases">
        <title>Characterization of the phylogenetic diversity of five novel species belonging to the genus Bifidobacterium.</title>
        <authorList>
            <person name="Lugli G.A."/>
            <person name="Duranti S."/>
            <person name="Milani C."/>
        </authorList>
    </citation>
    <scope>NUCLEOTIDE SEQUENCE [LARGE SCALE GENOMIC DNA]</scope>
    <source>
        <strain evidence="8 9">2020B</strain>
    </source>
</reference>
<proteinExistence type="inferred from homology"/>
<dbReference type="AlphaFoldDB" id="A0A430F671"/>
<dbReference type="Gene3D" id="3.40.50.200">
    <property type="entry name" value="Peptidase S8/S53 domain"/>
    <property type="match status" value="1"/>
</dbReference>
<keyword evidence="6" id="KW-0472">Membrane</keyword>
<sequence>MVDEGDGMLRAAWWRRGLVAVCAFVAAVVLVLVPCVQASAGEAGLWYIDDTGVRDAWAQGITGKGVKIAVLDSDVVSDYPALADADMSYRLVLPNSATRCHADSDLVVVLTVEDPSKKSSSGILSTHGTEAAAMIVGSGKGYDGNPGMVGVAPDASVTSYPVGISRSSSSLNDATCVTDTNRAIKLKDVLSAAVDDGARVVNMSFTSMQDPDVDTYVKALRKGVIIVNARSNTTLPGADDLVGEPMDMTYFPGTVTVSAVGPEGKLSEGPSDTKDGNVSLVAPGVDVAIPDWSDPKELDANGRGNSLGASMVAGYVALAMQKWPDATGNQILQALVRSTKDNAWGAGKLDPEHRYGYGQPDVAKLLSTDPSQYPDINPLLEAAVTNSDAHEETQGMYTDRTDPIWKKTLWADTQPFPDKINVQRDAVKVGVEYERQKTAWAKVEQCRKDGGADCMQYSATATADEADEFVPKEVKPGSFTEDDYLHDSDESDGAQGASSDASASSQTPAQSVWEWALIIVAFVLGLLSIILMVVYRGGRTGR</sequence>
<dbReference type="EMBL" id="QXGI01000005">
    <property type="protein sequence ID" value="RSX47164.1"/>
    <property type="molecule type" value="Genomic_DNA"/>
</dbReference>
<evidence type="ECO:0000256" key="2">
    <source>
        <dbReference type="ARBA" id="ARBA00022801"/>
    </source>
</evidence>
<comment type="caution">
    <text evidence="8">The sequence shown here is derived from an EMBL/GenBank/DDBJ whole genome shotgun (WGS) entry which is preliminary data.</text>
</comment>
<dbReference type="InterPro" id="IPR015500">
    <property type="entry name" value="Peptidase_S8_subtilisin-rel"/>
</dbReference>
<evidence type="ECO:0000256" key="4">
    <source>
        <dbReference type="PROSITE-ProRule" id="PRU01240"/>
    </source>
</evidence>
<evidence type="ECO:0000313" key="9">
    <source>
        <dbReference type="Proteomes" id="UP000288052"/>
    </source>
</evidence>
<dbReference type="OrthoDB" id="3644449at2"/>
<dbReference type="SUPFAM" id="SSF52743">
    <property type="entry name" value="Subtilisin-like"/>
    <property type="match status" value="1"/>
</dbReference>
<keyword evidence="2 4" id="KW-0378">Hydrolase</keyword>
<dbReference type="GO" id="GO:0016020">
    <property type="term" value="C:membrane"/>
    <property type="evidence" value="ECO:0007669"/>
    <property type="project" value="TreeGrafter"/>
</dbReference>
<feature type="domain" description="Peptidase S8/S53" evidence="7">
    <location>
        <begin position="63"/>
        <end position="358"/>
    </location>
</feature>
<gene>
    <name evidence="8" type="ORF">D2E22_1348</name>
</gene>
<feature type="active site" description="Charge relay system" evidence="4">
    <location>
        <position position="72"/>
    </location>
</feature>
<accession>A0A430F671</accession>
<evidence type="ECO:0000256" key="1">
    <source>
        <dbReference type="ARBA" id="ARBA00022670"/>
    </source>
</evidence>
<name>A0A430F671_9BIFI</name>